<dbReference type="Pfam" id="PF01381">
    <property type="entry name" value="HTH_3"/>
    <property type="match status" value="1"/>
</dbReference>
<dbReference type="PROSITE" id="PS50943">
    <property type="entry name" value="HTH_CROC1"/>
    <property type="match status" value="1"/>
</dbReference>
<name>A0ABQ3MTP5_9PSEU</name>
<evidence type="ECO:0000313" key="3">
    <source>
        <dbReference type="Proteomes" id="UP000605568"/>
    </source>
</evidence>
<proteinExistence type="predicted"/>
<keyword evidence="3" id="KW-1185">Reference proteome</keyword>
<protein>
    <recommendedName>
        <fullName evidence="1">HTH cro/C1-type domain-containing protein</fullName>
    </recommendedName>
</protein>
<dbReference type="InterPro" id="IPR001387">
    <property type="entry name" value="Cro/C1-type_HTH"/>
</dbReference>
<sequence>MGNITIVGHCIRVPQDGRITDTPHPSGGSPMGHFSDYLSTHPRTAGMSAGEFARSVGISKNTANEFLQGRTLPHEGTLKKISAAFVELPLAKMQELVLIDTPVELPGVELLNLEQRSLLREIVRQLLKATGREARNPERETRKNDNVVELPVTTLADHRVAKAAYNPPQED</sequence>
<feature type="domain" description="HTH cro/C1-type" evidence="1">
    <location>
        <begin position="45"/>
        <end position="91"/>
    </location>
</feature>
<reference evidence="3" key="1">
    <citation type="journal article" date="2019" name="Int. J. Syst. Evol. Microbiol.">
        <title>The Global Catalogue of Microorganisms (GCM) 10K type strain sequencing project: providing services to taxonomists for standard genome sequencing and annotation.</title>
        <authorList>
            <consortium name="The Broad Institute Genomics Platform"/>
            <consortium name="The Broad Institute Genome Sequencing Center for Infectious Disease"/>
            <person name="Wu L."/>
            <person name="Ma J."/>
        </authorList>
    </citation>
    <scope>NUCLEOTIDE SEQUENCE [LARGE SCALE GENOMIC DNA]</scope>
    <source>
        <strain evidence="3">CGMCC 4.7367</strain>
    </source>
</reference>
<dbReference type="InterPro" id="IPR010982">
    <property type="entry name" value="Lambda_DNA-bd_dom_sf"/>
</dbReference>
<comment type="caution">
    <text evidence="2">The sequence shown here is derived from an EMBL/GenBank/DDBJ whole genome shotgun (WGS) entry which is preliminary data.</text>
</comment>
<organism evidence="2 3">
    <name type="scientific">Lentzea cavernae</name>
    <dbReference type="NCBI Taxonomy" id="2020703"/>
    <lineage>
        <taxon>Bacteria</taxon>
        <taxon>Bacillati</taxon>
        <taxon>Actinomycetota</taxon>
        <taxon>Actinomycetes</taxon>
        <taxon>Pseudonocardiales</taxon>
        <taxon>Pseudonocardiaceae</taxon>
        <taxon>Lentzea</taxon>
    </lineage>
</organism>
<accession>A0ABQ3MTP5</accession>
<dbReference type="CDD" id="cd00093">
    <property type="entry name" value="HTH_XRE"/>
    <property type="match status" value="1"/>
</dbReference>
<gene>
    <name evidence="2" type="ORF">GCM10017774_76800</name>
</gene>
<dbReference type="Gene3D" id="1.10.260.40">
    <property type="entry name" value="lambda repressor-like DNA-binding domains"/>
    <property type="match status" value="1"/>
</dbReference>
<dbReference type="Proteomes" id="UP000605568">
    <property type="component" value="Unassembled WGS sequence"/>
</dbReference>
<dbReference type="SUPFAM" id="SSF47413">
    <property type="entry name" value="lambda repressor-like DNA-binding domains"/>
    <property type="match status" value="1"/>
</dbReference>
<dbReference type="EMBL" id="BNAR01000018">
    <property type="protein sequence ID" value="GHH57391.1"/>
    <property type="molecule type" value="Genomic_DNA"/>
</dbReference>
<evidence type="ECO:0000313" key="2">
    <source>
        <dbReference type="EMBL" id="GHH57391.1"/>
    </source>
</evidence>
<evidence type="ECO:0000259" key="1">
    <source>
        <dbReference type="PROSITE" id="PS50943"/>
    </source>
</evidence>